<dbReference type="Gene3D" id="2.40.128.510">
    <property type="entry name" value="Protein of unknown function DUF4738"/>
    <property type="match status" value="1"/>
</dbReference>
<keyword evidence="1" id="KW-0732">Signal</keyword>
<evidence type="ECO:0000313" key="3">
    <source>
        <dbReference type="Proteomes" id="UP000194873"/>
    </source>
</evidence>
<dbReference type="Proteomes" id="UP000194873">
    <property type="component" value="Unassembled WGS sequence"/>
</dbReference>
<protein>
    <submittedName>
        <fullName evidence="2">Uncharacterized protein</fullName>
    </submittedName>
</protein>
<reference evidence="2 3" key="1">
    <citation type="submission" date="2017-01" db="EMBL/GenBank/DDBJ databases">
        <title>A new Hymenobacter.</title>
        <authorList>
            <person name="Liang Y."/>
            <person name="Feng F."/>
        </authorList>
    </citation>
    <scope>NUCLEOTIDE SEQUENCE [LARGE SCALE GENOMIC DNA]</scope>
    <source>
        <strain evidence="2">MIMBbqt21</strain>
    </source>
</reference>
<proteinExistence type="predicted"/>
<accession>A0A243WI09</accession>
<dbReference type="AlphaFoldDB" id="A0A243WI09"/>
<organism evidence="2 3">
    <name type="scientific">Hymenobacter crusticola</name>
    <dbReference type="NCBI Taxonomy" id="1770526"/>
    <lineage>
        <taxon>Bacteria</taxon>
        <taxon>Pseudomonadati</taxon>
        <taxon>Bacteroidota</taxon>
        <taxon>Cytophagia</taxon>
        <taxon>Cytophagales</taxon>
        <taxon>Hymenobacteraceae</taxon>
        <taxon>Hymenobacter</taxon>
    </lineage>
</organism>
<feature type="signal peptide" evidence="1">
    <location>
        <begin position="1"/>
        <end position="23"/>
    </location>
</feature>
<comment type="caution">
    <text evidence="2">The sequence shown here is derived from an EMBL/GenBank/DDBJ whole genome shotgun (WGS) entry which is preliminary data.</text>
</comment>
<dbReference type="RefSeq" id="WP_086593018.1">
    <property type="nucleotide sequence ID" value="NZ_MTSE01000002.1"/>
</dbReference>
<feature type="chain" id="PRO_5012625259" evidence="1">
    <location>
        <begin position="24"/>
        <end position="182"/>
    </location>
</feature>
<evidence type="ECO:0000313" key="2">
    <source>
        <dbReference type="EMBL" id="OUJ75476.1"/>
    </source>
</evidence>
<dbReference type="PROSITE" id="PS51257">
    <property type="entry name" value="PROKAR_LIPOPROTEIN"/>
    <property type="match status" value="1"/>
</dbReference>
<sequence>MASRFLANLSVLLLLIGSFSCHSHPVSEKTLSAAKVPLTKAENHALQIERWPPDYKVSIEDTTIQFENEYRLQWTTYSLNDNAVLDTVSMFAAHNWQTELKDWKNGQLLFKCILDKQTLGRTRYSEPYAWNNVFYRGCRNHMFIFEASLCIPDSDICENAEVTVDERGIVHFVKWLEQESME</sequence>
<dbReference type="EMBL" id="MTSE01000002">
    <property type="protein sequence ID" value="OUJ75476.1"/>
    <property type="molecule type" value="Genomic_DNA"/>
</dbReference>
<name>A0A243WI09_9BACT</name>
<evidence type="ECO:0000256" key="1">
    <source>
        <dbReference type="SAM" id="SignalP"/>
    </source>
</evidence>
<gene>
    <name evidence="2" type="ORF">BXP70_05545</name>
</gene>
<keyword evidence="3" id="KW-1185">Reference proteome</keyword>